<feature type="region of interest" description="Disordered" evidence="1">
    <location>
        <begin position="574"/>
        <end position="636"/>
    </location>
</feature>
<proteinExistence type="predicted"/>
<feature type="compositionally biased region" description="Basic and acidic residues" evidence="1">
    <location>
        <begin position="432"/>
        <end position="447"/>
    </location>
</feature>
<gene>
    <name evidence="2" type="ORF">RhiXN_09182</name>
</gene>
<feature type="region of interest" description="Disordered" evidence="1">
    <location>
        <begin position="411"/>
        <end position="455"/>
    </location>
</feature>
<feature type="compositionally biased region" description="Basic and acidic residues" evidence="1">
    <location>
        <begin position="1"/>
        <end position="12"/>
    </location>
</feature>
<feature type="compositionally biased region" description="Polar residues" evidence="1">
    <location>
        <begin position="86"/>
        <end position="99"/>
    </location>
</feature>
<organism evidence="2 3">
    <name type="scientific">Rhizoctonia solani</name>
    <dbReference type="NCBI Taxonomy" id="456999"/>
    <lineage>
        <taxon>Eukaryota</taxon>
        <taxon>Fungi</taxon>
        <taxon>Dikarya</taxon>
        <taxon>Basidiomycota</taxon>
        <taxon>Agaricomycotina</taxon>
        <taxon>Agaricomycetes</taxon>
        <taxon>Cantharellales</taxon>
        <taxon>Ceratobasidiaceae</taxon>
        <taxon>Rhizoctonia</taxon>
    </lineage>
</organism>
<evidence type="ECO:0000313" key="2">
    <source>
        <dbReference type="EMBL" id="QRW20207.1"/>
    </source>
</evidence>
<evidence type="ECO:0000313" key="3">
    <source>
        <dbReference type="Proteomes" id="UP000650533"/>
    </source>
</evidence>
<dbReference type="AlphaFoldDB" id="A0A8H8NY66"/>
<feature type="compositionally biased region" description="Basic and acidic residues" evidence="1">
    <location>
        <begin position="579"/>
        <end position="599"/>
    </location>
</feature>
<dbReference type="Proteomes" id="UP000650533">
    <property type="component" value="Chromosome 5"/>
</dbReference>
<accession>A0A8H8NY66</accession>
<dbReference type="KEGG" id="rsx:RhiXN_09182"/>
<dbReference type="EMBL" id="CP059662">
    <property type="protein sequence ID" value="QRW20207.1"/>
    <property type="molecule type" value="Genomic_DNA"/>
</dbReference>
<dbReference type="RefSeq" id="XP_043180444.1">
    <property type="nucleotide sequence ID" value="XM_043328998.1"/>
</dbReference>
<protein>
    <submittedName>
        <fullName evidence="2">Uncharacterized protein</fullName>
    </submittedName>
</protein>
<sequence length="698" mass="77770">MPENNSKRESGTKHSNAWVESSFTAEPPSTTKRRRVDNTTHDTPVARVKPKAPTWVASEFQAQASPTKPHVRPPPPRPKDPGSARIATNPTFQFTDPNVSFDPQATKQISARPLSVQAIPPFLPKGLTDKSIHRTHDPALFHIQTPIFQTKIQSSAAVGDLIVQKEVIPMPPPPRIESKIITVPDTSTFVDREYVALTDLATPRVFENVTVTSRKGKECIVSNDGNPPISDVPAVEESTKTAEGETEAFGMNGLSLVLDRDTSHVGNSNNSGRKLTSKFIKGGLAARALMVISQREKDDALWHHYQTAKLSKSSNVRADLQVHAVKFMQRVGDSLLLRCTLPPGETINATRSLVVSRDVGNTLVEPVSVYILLSQPGTKDLPVVEPNAVIRLWKPWIEINLDSVSRALPTLPTSQVGDKEQETPVVVGDGTDATRERSVDTHRHPEPPRSYGEISAPDRRPQIALLCSRFITLYRDLYEYNKANVWAFARFELSEGSRRGVAQMNTVSGRDTGAPCDTPRFSLISAERRRTICTKLVSRELWEGTFRHVRMDPPGTARAKSGLALKKDSRLGLDNAYETVRRSPKRDGHGQEQETKRETQTPPQLAHFTPDHSGAKHVHSTTRSSPNNDDDKSPEVWSRLGIRAELERLDNFQFPAERVRALGSEDECRRDTWFRAAGLREECLLRENGRMPSENFWL</sequence>
<reference evidence="2" key="1">
    <citation type="submission" date="2020-05" db="EMBL/GenBank/DDBJ databases">
        <title>Evolutionary and genomic comparisons of hybrid uninucleate and nonhybrid Rhizoctonia fungi.</title>
        <authorList>
            <person name="Li C."/>
            <person name="Chen X."/>
        </authorList>
    </citation>
    <scope>NUCLEOTIDE SEQUENCE</scope>
    <source>
        <strain evidence="2">AG-1 IA</strain>
    </source>
</reference>
<feature type="compositionally biased region" description="Polar residues" evidence="1">
    <location>
        <begin position="13"/>
        <end position="30"/>
    </location>
</feature>
<name>A0A8H8NY66_9AGAM</name>
<feature type="region of interest" description="Disordered" evidence="1">
    <location>
        <begin position="1"/>
        <end position="99"/>
    </location>
</feature>
<dbReference type="GeneID" id="67031461"/>
<evidence type="ECO:0000256" key="1">
    <source>
        <dbReference type="SAM" id="MobiDB-lite"/>
    </source>
</evidence>